<dbReference type="InterPro" id="IPR050873">
    <property type="entry name" value="V-ATPase_V0D/AC39_subunit"/>
</dbReference>
<dbReference type="Proteomes" id="UP000737555">
    <property type="component" value="Unassembled WGS sequence"/>
</dbReference>
<evidence type="ECO:0000256" key="5">
    <source>
        <dbReference type="ARBA" id="ARBA00023310"/>
    </source>
</evidence>
<reference evidence="7" key="1">
    <citation type="submission" date="2020-05" db="EMBL/GenBank/DDBJ databases">
        <title>The first insight into the ecology of ammonia-tolerant syntrophic propionate oxidizing bacteria.</title>
        <authorList>
            <person name="Singh A."/>
            <person name="Schnurer A."/>
            <person name="Westerholm M."/>
        </authorList>
    </citation>
    <scope>NUCLEOTIDE SEQUENCE</scope>
    <source>
        <strain evidence="7">MAG54</strain>
    </source>
</reference>
<accession>A0A8T7GZY4</accession>
<dbReference type="GO" id="GO:0033179">
    <property type="term" value="C:proton-transporting V-type ATPase, V0 domain"/>
    <property type="evidence" value="ECO:0007669"/>
    <property type="project" value="InterPro"/>
</dbReference>
<organism evidence="7 8">
    <name type="scientific">Methanoculleus bourgensis</name>
    <dbReference type="NCBI Taxonomy" id="83986"/>
    <lineage>
        <taxon>Archaea</taxon>
        <taxon>Methanobacteriati</taxon>
        <taxon>Methanobacteriota</taxon>
        <taxon>Stenosarchaea group</taxon>
        <taxon>Methanomicrobia</taxon>
        <taxon>Methanomicrobiales</taxon>
        <taxon>Methanomicrobiaceae</taxon>
        <taxon>Methanoculleus</taxon>
    </lineage>
</organism>
<dbReference type="EMBL" id="JABMJE010000005">
    <property type="protein sequence ID" value="NQS77237.1"/>
    <property type="molecule type" value="Genomic_DNA"/>
</dbReference>
<dbReference type="InterPro" id="IPR035067">
    <property type="entry name" value="V-type_ATPase_csu/dsu"/>
</dbReference>
<dbReference type="InterPro" id="IPR044911">
    <property type="entry name" value="V-type_ATPase_csu/dsu_dom_3"/>
</dbReference>
<comment type="subunit">
    <text evidence="6">Has multiple subunits with at least A(3), B(3), C, D, E, F, H, I and proteolipid K(x).</text>
</comment>
<evidence type="ECO:0000256" key="1">
    <source>
        <dbReference type="ARBA" id="ARBA00006709"/>
    </source>
</evidence>
<comment type="caution">
    <text evidence="7">The sequence shown here is derived from an EMBL/GenBank/DDBJ whole genome shotgun (WGS) entry which is preliminary data.</text>
</comment>
<evidence type="ECO:0000256" key="4">
    <source>
        <dbReference type="ARBA" id="ARBA00023065"/>
    </source>
</evidence>
<dbReference type="InterPro" id="IPR036079">
    <property type="entry name" value="ATPase_csu/dsu_sf"/>
</dbReference>
<sequence length="374" mass="42838">MTLPGLIAPSCVYACTRFRVRRTKLLSREDYRRIMQMSIPGVVAHLGRQEDYRDIINLAASFSGARLVEEAVNRSLARSFRHAMMIARGDMHTLAGEYLTRWDITNVMAILRGTVFDVPRQQVRDLLVPAGELDTTLLDRLLGLTTCGEALEALQDWRLYAVLEEYYRICGERGVFARIENELYMNYYAGLLGLVASGCSGCRELIAYLRFEIDITNMKNLLRLRCGEEACDITTIDQTMIPGGRIPIDLFGRLYSTGTEEEFTSTFLQTDIAPVLARAVRELRQDPGFSSEDAAELVWQRWHQHLRPVHEIEMAITRIRLRELEALSRRHPFSVLTMIAYLERKRYEVANLRAIARGKAFGLPPGRIWQYIVL</sequence>
<evidence type="ECO:0000313" key="7">
    <source>
        <dbReference type="EMBL" id="NQS77237.1"/>
    </source>
</evidence>
<comment type="subcellular location">
    <subcellularLocation>
        <location evidence="6">Cell membrane</location>
        <topology evidence="6">Peripheral membrane protein</topology>
    </subcellularLocation>
</comment>
<evidence type="ECO:0000313" key="8">
    <source>
        <dbReference type="Proteomes" id="UP000737555"/>
    </source>
</evidence>
<dbReference type="AlphaFoldDB" id="A0A8T7GZY4"/>
<dbReference type="HAMAP" id="MF_00314">
    <property type="entry name" value="ATP_synth_C_arch"/>
    <property type="match status" value="1"/>
</dbReference>
<name>A0A8T7GZY4_9EURY</name>
<dbReference type="GO" id="GO:0005524">
    <property type="term" value="F:ATP binding"/>
    <property type="evidence" value="ECO:0007669"/>
    <property type="project" value="UniProtKB-UniRule"/>
</dbReference>
<dbReference type="InterPro" id="IPR014272">
    <property type="entry name" value="ATPase_V0-cplx_csu"/>
</dbReference>
<keyword evidence="2 6" id="KW-0813">Transport</keyword>
<keyword evidence="6" id="KW-0472">Membrane</keyword>
<dbReference type="Pfam" id="PF01992">
    <property type="entry name" value="vATP-synt_AC39"/>
    <property type="match status" value="1"/>
</dbReference>
<proteinExistence type="inferred from homology"/>
<keyword evidence="4 6" id="KW-0406">Ion transport</keyword>
<dbReference type="InterPro" id="IPR002843">
    <property type="entry name" value="ATPase_V0-cplx_csu/dsu"/>
</dbReference>
<keyword evidence="3 6" id="KW-0375">Hydrogen ion transport</keyword>
<comment type="function">
    <text evidence="6">Component of the A-type ATP synthase that produces ATP from ADP in the presence of a proton gradient across the membrane.</text>
</comment>
<dbReference type="GO" id="GO:0046961">
    <property type="term" value="F:proton-transporting ATPase activity, rotational mechanism"/>
    <property type="evidence" value="ECO:0007669"/>
    <property type="project" value="InterPro"/>
</dbReference>
<dbReference type="GO" id="GO:0046933">
    <property type="term" value="F:proton-transporting ATP synthase activity, rotational mechanism"/>
    <property type="evidence" value="ECO:0007669"/>
    <property type="project" value="UniProtKB-UniRule"/>
</dbReference>
<dbReference type="PANTHER" id="PTHR38682">
    <property type="entry name" value="V-TYPE ATP SYNTHASE SUBUNIT C"/>
    <property type="match status" value="1"/>
</dbReference>
<evidence type="ECO:0000256" key="3">
    <source>
        <dbReference type="ARBA" id="ARBA00022781"/>
    </source>
</evidence>
<dbReference type="Gene3D" id="1.20.1690.10">
    <property type="entry name" value="V-type ATP synthase subunit C domain"/>
    <property type="match status" value="2"/>
</dbReference>
<keyword evidence="6" id="KW-1003">Cell membrane</keyword>
<evidence type="ECO:0000256" key="2">
    <source>
        <dbReference type="ARBA" id="ARBA00022448"/>
    </source>
</evidence>
<dbReference type="SUPFAM" id="SSF103486">
    <property type="entry name" value="V-type ATP synthase subunit C"/>
    <property type="match status" value="1"/>
</dbReference>
<dbReference type="GO" id="GO:0005886">
    <property type="term" value="C:plasma membrane"/>
    <property type="evidence" value="ECO:0007669"/>
    <property type="project" value="UniProtKB-SubCell"/>
</dbReference>
<dbReference type="PANTHER" id="PTHR38682:SF1">
    <property type="entry name" value="V-TYPE ATP SYNTHASE SUBUNIT C"/>
    <property type="match status" value="1"/>
</dbReference>
<dbReference type="GO" id="GO:0042777">
    <property type="term" value="P:proton motive force-driven plasma membrane ATP synthesis"/>
    <property type="evidence" value="ECO:0007669"/>
    <property type="project" value="UniProtKB-UniRule"/>
</dbReference>
<protein>
    <recommendedName>
        <fullName evidence="6">A-type ATP synthase subunit C</fullName>
    </recommendedName>
</protein>
<keyword evidence="5 6" id="KW-0066">ATP synthesis</keyword>
<comment type="similarity">
    <text evidence="1 6">Belongs to the V-ATPase V0D/AC39 subunit family.</text>
</comment>
<dbReference type="Gene3D" id="1.10.132.50">
    <property type="entry name" value="ATP synthase (C/AC39) subunit, domain 3"/>
    <property type="match status" value="1"/>
</dbReference>
<evidence type="ECO:0000256" key="6">
    <source>
        <dbReference type="HAMAP-Rule" id="MF_00314"/>
    </source>
</evidence>
<gene>
    <name evidence="6" type="primary">atpC</name>
    <name evidence="7" type="ORF">HQQ74_00740</name>
</gene>